<sequence>MLCSKNKVPSLLSNTLPTLLQHLL</sequence>
<proteinExistence type="predicted"/>
<reference evidence="1" key="1">
    <citation type="submission" date="2014-09" db="EMBL/GenBank/DDBJ databases">
        <authorList>
            <person name="Magalhaes I.L.F."/>
            <person name="Oliveira U."/>
            <person name="Santos F.R."/>
            <person name="Vidigal T.H.D.A."/>
            <person name="Brescovit A.D."/>
            <person name="Santos A.J."/>
        </authorList>
    </citation>
    <scope>NUCLEOTIDE SEQUENCE</scope>
    <source>
        <tissue evidence="1">Shoot tissue taken approximately 20 cm above the soil surface</tissue>
    </source>
</reference>
<reference evidence="1" key="2">
    <citation type="journal article" date="2015" name="Data Brief">
        <title>Shoot transcriptome of the giant reed, Arundo donax.</title>
        <authorList>
            <person name="Barrero R.A."/>
            <person name="Guerrero F.D."/>
            <person name="Moolhuijzen P."/>
            <person name="Goolsby J.A."/>
            <person name="Tidwell J."/>
            <person name="Bellgard S.E."/>
            <person name="Bellgard M.I."/>
        </authorList>
    </citation>
    <scope>NUCLEOTIDE SEQUENCE</scope>
    <source>
        <tissue evidence="1">Shoot tissue taken approximately 20 cm above the soil surface</tissue>
    </source>
</reference>
<dbReference type="EMBL" id="GBRH01227708">
    <property type="protein sequence ID" value="JAD70187.1"/>
    <property type="molecule type" value="Transcribed_RNA"/>
</dbReference>
<organism evidence="1">
    <name type="scientific">Arundo donax</name>
    <name type="common">Giant reed</name>
    <name type="synonym">Donax arundinaceus</name>
    <dbReference type="NCBI Taxonomy" id="35708"/>
    <lineage>
        <taxon>Eukaryota</taxon>
        <taxon>Viridiplantae</taxon>
        <taxon>Streptophyta</taxon>
        <taxon>Embryophyta</taxon>
        <taxon>Tracheophyta</taxon>
        <taxon>Spermatophyta</taxon>
        <taxon>Magnoliopsida</taxon>
        <taxon>Liliopsida</taxon>
        <taxon>Poales</taxon>
        <taxon>Poaceae</taxon>
        <taxon>PACMAD clade</taxon>
        <taxon>Arundinoideae</taxon>
        <taxon>Arundineae</taxon>
        <taxon>Arundo</taxon>
    </lineage>
</organism>
<name>A0A0A9CFB2_ARUDO</name>
<accession>A0A0A9CFB2</accession>
<evidence type="ECO:0000313" key="1">
    <source>
        <dbReference type="EMBL" id="JAD70187.1"/>
    </source>
</evidence>
<dbReference type="AlphaFoldDB" id="A0A0A9CFB2"/>
<protein>
    <submittedName>
        <fullName evidence="1">Uncharacterized protein</fullName>
    </submittedName>
</protein>